<accession>A0A9P1WXU5</accession>
<sequence>MIPGGFCFKNFTVSPSFAILLREQEEKDDKEISNLYKFNRDIFKRL</sequence>
<reference evidence="1 4" key="1">
    <citation type="submission" date="2018-06" db="EMBL/GenBank/DDBJ databases">
        <authorList>
            <consortium name="GenomeTrakr: Next Generation Sequencing Network for Food Pathogen Tracability"/>
        </authorList>
    </citation>
    <scope>NUCLEOTIDE SEQUENCE [LARGE SCALE GENOMIC DNA]</scope>
    <source>
        <strain evidence="1 4">FDA00009539</strain>
        <strain evidence="2 3">FDA00013213</strain>
    </source>
</reference>
<comment type="caution">
    <text evidence="1">The sequence shown here is derived from an EMBL/GenBank/DDBJ whole genome shotgun (WGS) entry which is preliminary data.</text>
</comment>
<evidence type="ECO:0000313" key="1">
    <source>
        <dbReference type="EMBL" id="EAC5949757.1"/>
    </source>
</evidence>
<evidence type="ECO:0000313" key="3">
    <source>
        <dbReference type="Proteomes" id="UP000269407"/>
    </source>
</evidence>
<dbReference type="Proteomes" id="UP000378540">
    <property type="component" value="Unassembled WGS sequence"/>
</dbReference>
<dbReference type="Proteomes" id="UP000269407">
    <property type="component" value="Unassembled WGS sequence"/>
</dbReference>
<dbReference type="EMBL" id="AAAJCR010000006">
    <property type="protein sequence ID" value="EAC5949757.1"/>
    <property type="molecule type" value="Genomic_DNA"/>
</dbReference>
<evidence type="ECO:0000313" key="2">
    <source>
        <dbReference type="EMBL" id="MCO38904.1"/>
    </source>
</evidence>
<evidence type="ECO:0000313" key="4">
    <source>
        <dbReference type="Proteomes" id="UP000378540"/>
    </source>
</evidence>
<proteinExistence type="predicted"/>
<gene>
    <name evidence="1" type="ORF">AP104_10210</name>
    <name evidence="2" type="ORF">DOV25_10600</name>
</gene>
<name>A0A9P1WXU5_LISMN</name>
<protein>
    <submittedName>
        <fullName evidence="1">Beta-lactamase</fullName>
    </submittedName>
</protein>
<organism evidence="1 4">
    <name type="scientific">Listeria monocytogenes</name>
    <dbReference type="NCBI Taxonomy" id="1639"/>
    <lineage>
        <taxon>Bacteria</taxon>
        <taxon>Bacillati</taxon>
        <taxon>Bacillota</taxon>
        <taxon>Bacilli</taxon>
        <taxon>Bacillales</taxon>
        <taxon>Listeriaceae</taxon>
        <taxon>Listeria</taxon>
    </lineage>
</organism>
<dbReference type="AlphaFoldDB" id="A0A9P1WXU5"/>
<dbReference type="EMBL" id="RCRQ01000005">
    <property type="protein sequence ID" value="MCO38904.1"/>
    <property type="molecule type" value="Genomic_DNA"/>
</dbReference>